<organism evidence="2 3">
    <name type="scientific">Citrobacter portucalensis</name>
    <dbReference type="NCBI Taxonomy" id="1639133"/>
    <lineage>
        <taxon>Bacteria</taxon>
        <taxon>Pseudomonadati</taxon>
        <taxon>Pseudomonadota</taxon>
        <taxon>Gammaproteobacteria</taxon>
        <taxon>Enterobacterales</taxon>
        <taxon>Enterobacteriaceae</taxon>
        <taxon>Citrobacter</taxon>
        <taxon>Citrobacter freundii complex</taxon>
    </lineage>
</organism>
<proteinExistence type="predicted"/>
<protein>
    <submittedName>
        <fullName evidence="2">Uncharacterized protein</fullName>
    </submittedName>
</protein>
<sequence length="355" mass="41425">MNKKLIYISIYVIISTLIGVFLVYSTRPVAFITFTLCYLLTLLVIFYSFKWLELNAKNLLKQPLFISSVLVPLQMFLLYGLWAWKGHSIDFTSKGFSTFLDISKLPLLILASSVPLAAIINNIHRTIQTENQIEKTQDQINLVIEKNKTDSYYSHLKSYSDIFQTLPKFKILRLNIKDDCFEETELSIVHPYGLYKNIFPLSSIKNGYNTSIEQSFLEKLQKKYMNINQRLNAARKAEKNHDVKLFSLGLLESDIIELCRLLGVDYKYQEHIFDIMLERPTRKREVISVSFTDEKQIKQILWGLRNILIELYVLIDQDPTVFQKGKDSGDYLPDYALYEEKLFDGVLPINNDRRV</sequence>
<evidence type="ECO:0000313" key="2">
    <source>
        <dbReference type="EMBL" id="MDN4370433.1"/>
    </source>
</evidence>
<evidence type="ECO:0000256" key="1">
    <source>
        <dbReference type="SAM" id="Phobius"/>
    </source>
</evidence>
<keyword evidence="1" id="KW-0472">Membrane</keyword>
<feature type="transmembrane region" description="Helical" evidence="1">
    <location>
        <begin position="30"/>
        <end position="52"/>
    </location>
</feature>
<evidence type="ECO:0000313" key="3">
    <source>
        <dbReference type="Proteomes" id="UP001169985"/>
    </source>
</evidence>
<keyword evidence="1" id="KW-1133">Transmembrane helix</keyword>
<accession>A0AAW7LXD8</accession>
<comment type="caution">
    <text evidence="2">The sequence shown here is derived from an EMBL/GenBank/DDBJ whole genome shotgun (WGS) entry which is preliminary data.</text>
</comment>
<reference evidence="2" key="1">
    <citation type="journal article" date="2023" name="Antimicrob Resist Infect Control">
        <title>Sanitary installations and wastewater plumbing as reservoir for the long-term circulation and transmission of carbapenemase producing Citrobacter freundii clones in a hospital setting.</title>
        <authorList>
            <person name="Hamerlinck H."/>
            <person name="Aerssens A."/>
            <person name="Boelens J."/>
            <person name="Dehaene A."/>
            <person name="McMahon M."/>
            <person name="Messiaen A.S."/>
            <person name="Vandendriessche S."/>
            <person name="Velghe A."/>
            <person name="Leroux-Roels I."/>
            <person name="Verhasselt B."/>
        </authorList>
    </citation>
    <scope>NUCLEOTIDE SEQUENCE</scope>
    <source>
        <strain evidence="2">UZG-GERCF-220920-Env23</strain>
    </source>
</reference>
<dbReference type="AlphaFoldDB" id="A0AAW7LXD8"/>
<feature type="transmembrane region" description="Helical" evidence="1">
    <location>
        <begin position="104"/>
        <end position="123"/>
    </location>
</feature>
<feature type="transmembrane region" description="Helical" evidence="1">
    <location>
        <begin position="64"/>
        <end position="84"/>
    </location>
</feature>
<dbReference type="EMBL" id="JAQIHS010000026">
    <property type="protein sequence ID" value="MDN4370433.1"/>
    <property type="molecule type" value="Genomic_DNA"/>
</dbReference>
<gene>
    <name evidence="2" type="ORF">PEY55_19370</name>
</gene>
<feature type="transmembrane region" description="Helical" evidence="1">
    <location>
        <begin position="5"/>
        <end position="24"/>
    </location>
</feature>
<name>A0AAW7LXD8_9ENTR</name>
<dbReference type="Proteomes" id="UP001169985">
    <property type="component" value="Unassembled WGS sequence"/>
</dbReference>
<reference evidence="2" key="2">
    <citation type="submission" date="2023-01" db="EMBL/GenBank/DDBJ databases">
        <authorList>
            <person name="Hamerlinck H."/>
            <person name="Aerssens A."/>
            <person name="Boelens J."/>
            <person name="Messiaen A.-S."/>
            <person name="Vandendriessche S."/>
            <person name="Velghe A."/>
            <person name="Verhasselt B."/>
            <person name="Leroux-Roels I."/>
        </authorList>
    </citation>
    <scope>NUCLEOTIDE SEQUENCE</scope>
    <source>
        <strain evidence="2">UZG-GERCF-220920-Env23</strain>
    </source>
</reference>
<keyword evidence="1" id="KW-0812">Transmembrane</keyword>